<proteinExistence type="predicted"/>
<name>A0ACC0PB38_RHOML</name>
<comment type="caution">
    <text evidence="1">The sequence shown here is derived from an EMBL/GenBank/DDBJ whole genome shotgun (WGS) entry which is preliminary data.</text>
</comment>
<protein>
    <submittedName>
        <fullName evidence="1">Uncharacterized protein</fullName>
    </submittedName>
</protein>
<sequence length="93" mass="10144">MRGVFIGHLGLGQAQDGAPMKPRHVSPCTSRSWGNSSSSGIFSKGELESPRRNLHPKPSSHKKLLYSRWSKVANPGDRVLILELLPDVALRSG</sequence>
<reference evidence="1" key="1">
    <citation type="submission" date="2022-02" db="EMBL/GenBank/DDBJ databases">
        <title>Plant Genome Project.</title>
        <authorList>
            <person name="Zhang R.-G."/>
        </authorList>
    </citation>
    <scope>NUCLEOTIDE SEQUENCE</scope>
    <source>
        <strain evidence="1">AT1</strain>
    </source>
</reference>
<dbReference type="EMBL" id="CM046390">
    <property type="protein sequence ID" value="KAI8562635.1"/>
    <property type="molecule type" value="Genomic_DNA"/>
</dbReference>
<organism evidence="1 2">
    <name type="scientific">Rhododendron molle</name>
    <name type="common">Chinese azalea</name>
    <name type="synonym">Azalea mollis</name>
    <dbReference type="NCBI Taxonomy" id="49168"/>
    <lineage>
        <taxon>Eukaryota</taxon>
        <taxon>Viridiplantae</taxon>
        <taxon>Streptophyta</taxon>
        <taxon>Embryophyta</taxon>
        <taxon>Tracheophyta</taxon>
        <taxon>Spermatophyta</taxon>
        <taxon>Magnoliopsida</taxon>
        <taxon>eudicotyledons</taxon>
        <taxon>Gunneridae</taxon>
        <taxon>Pentapetalae</taxon>
        <taxon>asterids</taxon>
        <taxon>Ericales</taxon>
        <taxon>Ericaceae</taxon>
        <taxon>Ericoideae</taxon>
        <taxon>Rhodoreae</taxon>
        <taxon>Rhododendron</taxon>
    </lineage>
</organism>
<accession>A0ACC0PB38</accession>
<keyword evidence="2" id="KW-1185">Reference proteome</keyword>
<gene>
    <name evidence="1" type="ORF">RHMOL_Rhmol03G0050100</name>
</gene>
<evidence type="ECO:0000313" key="2">
    <source>
        <dbReference type="Proteomes" id="UP001062846"/>
    </source>
</evidence>
<dbReference type="Proteomes" id="UP001062846">
    <property type="component" value="Chromosome 3"/>
</dbReference>
<evidence type="ECO:0000313" key="1">
    <source>
        <dbReference type="EMBL" id="KAI8562635.1"/>
    </source>
</evidence>